<feature type="chain" id="PRO_5038032533" evidence="2">
    <location>
        <begin position="31"/>
        <end position="368"/>
    </location>
</feature>
<organism evidence="4 5">
    <name type="scientific">Methylobrevis albus</name>
    <dbReference type="NCBI Taxonomy" id="2793297"/>
    <lineage>
        <taxon>Bacteria</taxon>
        <taxon>Pseudomonadati</taxon>
        <taxon>Pseudomonadota</taxon>
        <taxon>Alphaproteobacteria</taxon>
        <taxon>Hyphomicrobiales</taxon>
        <taxon>Pleomorphomonadaceae</taxon>
        <taxon>Methylobrevis</taxon>
    </lineage>
</organism>
<dbReference type="EMBL" id="JADZLT010000040">
    <property type="protein sequence ID" value="MBH0236619.1"/>
    <property type="molecule type" value="Genomic_DNA"/>
</dbReference>
<sequence>MQSTFTRRRFLGTAAAGSLAAATGFRPAFAQDEVLKVGVIHMGAISDTGWEYFQAEAWRKLKANYGDKVEVTVLENIAQIQDCERLFRQLATTGHKLIFGTTFSQYASLKKLAPSLGKAHFECCAGIEAGPNLGVFEAKHFEGTYLTGIAAGRMTKSNVLGWVGAFPVPQVVYSLNAFLLGARSVNPEATLKVVWANAWVDPGKEKDAVAALVAQGADVISGSPNTPVQGLAAEEKGVWSIGSTGDFSAYVKKAQLCSFELDWSAAHIEAAEGVINGTWAPTSRWRGLGPGGFVKMTTASPELPESVAAEMAAAEAAIIAGTLHPFAGPVKDQSGTVRFAAGATPGDDELKGMNWLVEGVQGTLPSAG</sequence>
<dbReference type="InterPro" id="IPR003760">
    <property type="entry name" value="PnrA-like"/>
</dbReference>
<evidence type="ECO:0000259" key="3">
    <source>
        <dbReference type="Pfam" id="PF02608"/>
    </source>
</evidence>
<dbReference type="Gene3D" id="3.40.50.2300">
    <property type="match status" value="2"/>
</dbReference>
<dbReference type="PANTHER" id="PTHR43208">
    <property type="entry name" value="ABC TRANSPORTER SUBSTRATE-BINDING PROTEIN"/>
    <property type="match status" value="1"/>
</dbReference>
<dbReference type="InterPro" id="IPR006311">
    <property type="entry name" value="TAT_signal"/>
</dbReference>
<dbReference type="InterPro" id="IPR052910">
    <property type="entry name" value="ABC-Purine-Binding"/>
</dbReference>
<comment type="caution">
    <text evidence="4">The sequence shown here is derived from an EMBL/GenBank/DDBJ whole genome shotgun (WGS) entry which is preliminary data.</text>
</comment>
<reference evidence="4" key="1">
    <citation type="submission" date="2020-12" db="EMBL/GenBank/DDBJ databases">
        <title>Methylobrevis albus sp. nov., isolated from fresh water lack sediment.</title>
        <authorList>
            <person name="Zou Q."/>
        </authorList>
    </citation>
    <scope>NUCLEOTIDE SEQUENCE</scope>
    <source>
        <strain evidence="4">L22</strain>
    </source>
</reference>
<accession>A0A931MY16</accession>
<dbReference type="RefSeq" id="WP_197309724.1">
    <property type="nucleotide sequence ID" value="NZ_JADZLT010000040.1"/>
</dbReference>
<keyword evidence="1 2" id="KW-0732">Signal</keyword>
<evidence type="ECO:0000313" key="5">
    <source>
        <dbReference type="Proteomes" id="UP000631694"/>
    </source>
</evidence>
<dbReference type="GO" id="GO:0005886">
    <property type="term" value="C:plasma membrane"/>
    <property type="evidence" value="ECO:0007669"/>
    <property type="project" value="InterPro"/>
</dbReference>
<protein>
    <submittedName>
        <fullName evidence="4">BMP family ABC transporter substrate-binding protein</fullName>
    </submittedName>
</protein>
<name>A0A931MY16_9HYPH</name>
<dbReference type="PROSITE" id="PS51318">
    <property type="entry name" value="TAT"/>
    <property type="match status" value="1"/>
</dbReference>
<evidence type="ECO:0000313" key="4">
    <source>
        <dbReference type="EMBL" id="MBH0236619.1"/>
    </source>
</evidence>
<keyword evidence="5" id="KW-1185">Reference proteome</keyword>
<dbReference type="PANTHER" id="PTHR43208:SF1">
    <property type="entry name" value="ABC TRANSPORTER SUBSTRATE-BINDING PROTEIN"/>
    <property type="match status" value="1"/>
</dbReference>
<dbReference type="Proteomes" id="UP000631694">
    <property type="component" value="Unassembled WGS sequence"/>
</dbReference>
<dbReference type="CDD" id="cd19963">
    <property type="entry name" value="PBP1_BMP-like"/>
    <property type="match status" value="1"/>
</dbReference>
<proteinExistence type="predicted"/>
<gene>
    <name evidence="4" type="ORF">I5731_02190</name>
</gene>
<dbReference type="AlphaFoldDB" id="A0A931MY16"/>
<evidence type="ECO:0000256" key="1">
    <source>
        <dbReference type="ARBA" id="ARBA00022729"/>
    </source>
</evidence>
<dbReference type="Pfam" id="PF02608">
    <property type="entry name" value="Bmp"/>
    <property type="match status" value="1"/>
</dbReference>
<evidence type="ECO:0000256" key="2">
    <source>
        <dbReference type="SAM" id="SignalP"/>
    </source>
</evidence>
<feature type="domain" description="ABC transporter substrate-binding protein PnrA-like" evidence="3">
    <location>
        <begin position="36"/>
        <end position="297"/>
    </location>
</feature>
<feature type="signal peptide" evidence="2">
    <location>
        <begin position="1"/>
        <end position="30"/>
    </location>
</feature>